<dbReference type="Proteomes" id="UP000611945">
    <property type="component" value="Unassembled WGS sequence"/>
</dbReference>
<feature type="compositionally biased region" description="Basic and acidic residues" evidence="8">
    <location>
        <begin position="67"/>
        <end position="90"/>
    </location>
</feature>
<keyword evidence="11" id="KW-0282">Flagellum</keyword>
<keyword evidence="6 7" id="KW-0472">Membrane</keyword>
<evidence type="ECO:0000313" key="11">
    <source>
        <dbReference type="EMBL" id="MBD7976526.1"/>
    </source>
</evidence>
<evidence type="ECO:0000256" key="6">
    <source>
        <dbReference type="ARBA" id="ARBA00023136"/>
    </source>
</evidence>
<evidence type="ECO:0000256" key="1">
    <source>
        <dbReference type="ARBA" id="ARBA00004162"/>
    </source>
</evidence>
<dbReference type="CDD" id="cd07185">
    <property type="entry name" value="OmpA_C-like"/>
    <property type="match status" value="1"/>
</dbReference>
<evidence type="ECO:0000256" key="8">
    <source>
        <dbReference type="SAM" id="MobiDB-lite"/>
    </source>
</evidence>
<keyword evidence="3" id="KW-1003">Cell membrane</keyword>
<dbReference type="Gene3D" id="3.30.1330.60">
    <property type="entry name" value="OmpA-like domain"/>
    <property type="match status" value="1"/>
</dbReference>
<organism evidence="11 12">
    <name type="scientific">Serpens gallinarum</name>
    <dbReference type="NCBI Taxonomy" id="2763075"/>
    <lineage>
        <taxon>Bacteria</taxon>
        <taxon>Pseudomonadati</taxon>
        <taxon>Pseudomonadota</taxon>
        <taxon>Gammaproteobacteria</taxon>
        <taxon>Pseudomonadales</taxon>
        <taxon>Pseudomonadaceae</taxon>
        <taxon>Pseudomonas</taxon>
    </lineage>
</organism>
<keyword evidence="4 9" id="KW-0812">Transmembrane</keyword>
<evidence type="ECO:0000259" key="10">
    <source>
        <dbReference type="PROSITE" id="PS51123"/>
    </source>
</evidence>
<dbReference type="NCBIfam" id="NF006541">
    <property type="entry name" value="PRK09038.1"/>
    <property type="match status" value="1"/>
</dbReference>
<dbReference type="Pfam" id="PF13677">
    <property type="entry name" value="MotB_plug"/>
    <property type="match status" value="1"/>
</dbReference>
<dbReference type="Pfam" id="PF00691">
    <property type="entry name" value="OmpA"/>
    <property type="match status" value="1"/>
</dbReference>
<dbReference type="EMBL" id="JACSQG010000001">
    <property type="protein sequence ID" value="MBD7976526.1"/>
    <property type="molecule type" value="Genomic_DNA"/>
</dbReference>
<accession>A0ABR8TL76</accession>
<dbReference type="RefSeq" id="WP_251835272.1">
    <property type="nucleotide sequence ID" value="NZ_JACSQG010000001.1"/>
</dbReference>
<sequence length="296" mass="32305">MSLRRRNRGLNDEPSGNDRWLVSYADFITLMFAFFVVMYASSTVNENKYKVLSDSLVGVFKQQERATKPIPIGDERPRTRTQEELLRDDGGPMPDEENDPLAQITRSVEQAFAGLIEAGQLIVRGTESWVEIELKSSLLFPSGDALPQDAAFDIIEKVAKILAPFDNPIQVEGFTDNLPISTPLYPTNWELSAARAASIVRMLHMDGVAAQRMAAVGYGEHQPVADNSTASGRAQNRRVVLVISRFLDTRRSADAQGNQRQAVNGMQPAKSPIGQGTADSAVNSPAVAMQAGSGSR</sequence>
<feature type="region of interest" description="Disordered" evidence="8">
    <location>
        <begin position="253"/>
        <end position="296"/>
    </location>
</feature>
<proteinExistence type="inferred from homology"/>
<evidence type="ECO:0000256" key="3">
    <source>
        <dbReference type="ARBA" id="ARBA00022475"/>
    </source>
</evidence>
<feature type="region of interest" description="Disordered" evidence="8">
    <location>
        <begin position="67"/>
        <end position="95"/>
    </location>
</feature>
<comment type="subcellular location">
    <subcellularLocation>
        <location evidence="1">Cell membrane</location>
        <topology evidence="1">Single-pass membrane protein</topology>
    </subcellularLocation>
</comment>
<feature type="domain" description="OmpA-like" evidence="10">
    <location>
        <begin position="127"/>
        <end position="247"/>
    </location>
</feature>
<keyword evidence="11" id="KW-0966">Cell projection</keyword>
<comment type="similarity">
    <text evidence="2">Belongs to the MotB family.</text>
</comment>
<dbReference type="InterPro" id="IPR036737">
    <property type="entry name" value="OmpA-like_sf"/>
</dbReference>
<feature type="compositionally biased region" description="Polar residues" evidence="8">
    <location>
        <begin position="255"/>
        <end position="264"/>
    </location>
</feature>
<evidence type="ECO:0000313" key="12">
    <source>
        <dbReference type="Proteomes" id="UP000611945"/>
    </source>
</evidence>
<evidence type="ECO:0000256" key="9">
    <source>
        <dbReference type="SAM" id="Phobius"/>
    </source>
</evidence>
<dbReference type="InterPro" id="IPR006665">
    <property type="entry name" value="OmpA-like"/>
</dbReference>
<feature type="transmembrane region" description="Helical" evidence="9">
    <location>
        <begin position="21"/>
        <end position="40"/>
    </location>
</feature>
<keyword evidence="5 9" id="KW-1133">Transmembrane helix</keyword>
<dbReference type="PROSITE" id="PS51123">
    <property type="entry name" value="OMPA_2"/>
    <property type="match status" value="1"/>
</dbReference>
<evidence type="ECO:0000256" key="2">
    <source>
        <dbReference type="ARBA" id="ARBA00008914"/>
    </source>
</evidence>
<dbReference type="PANTHER" id="PTHR30329:SF20">
    <property type="entry name" value="EXPORTED PROTEIN"/>
    <property type="match status" value="1"/>
</dbReference>
<dbReference type="PANTHER" id="PTHR30329">
    <property type="entry name" value="STATOR ELEMENT OF FLAGELLAR MOTOR COMPLEX"/>
    <property type="match status" value="1"/>
</dbReference>
<comment type="caution">
    <text evidence="11">The sequence shown here is derived from an EMBL/GenBank/DDBJ whole genome shotgun (WGS) entry which is preliminary data.</text>
</comment>
<evidence type="ECO:0000256" key="4">
    <source>
        <dbReference type="ARBA" id="ARBA00022692"/>
    </source>
</evidence>
<evidence type="ECO:0000256" key="7">
    <source>
        <dbReference type="PROSITE-ProRule" id="PRU00473"/>
    </source>
</evidence>
<dbReference type="InterPro" id="IPR025713">
    <property type="entry name" value="MotB-like_N_dom"/>
</dbReference>
<evidence type="ECO:0000256" key="5">
    <source>
        <dbReference type="ARBA" id="ARBA00022989"/>
    </source>
</evidence>
<protein>
    <submittedName>
        <fullName evidence="11">Flagellar motor protein MotD</fullName>
    </submittedName>
</protein>
<dbReference type="InterPro" id="IPR050330">
    <property type="entry name" value="Bact_OuterMem_StrucFunc"/>
</dbReference>
<name>A0ABR8TL76_9PSED</name>
<keyword evidence="12" id="KW-1185">Reference proteome</keyword>
<gene>
    <name evidence="11" type="primary">motD</name>
    <name evidence="11" type="ORF">H9642_04920</name>
</gene>
<reference evidence="11 12" key="1">
    <citation type="submission" date="2020-08" db="EMBL/GenBank/DDBJ databases">
        <title>A Genomic Blueprint of the Chicken Gut Microbiome.</title>
        <authorList>
            <person name="Gilroy R."/>
            <person name="Ravi A."/>
            <person name="Getino M."/>
            <person name="Pursley I."/>
            <person name="Horton D.L."/>
            <person name="Alikhan N.-F."/>
            <person name="Baker D."/>
            <person name="Gharbi K."/>
            <person name="Hall N."/>
            <person name="Watson M."/>
            <person name="Adriaenssens E.M."/>
            <person name="Foster-Nyarko E."/>
            <person name="Jarju S."/>
            <person name="Secka A."/>
            <person name="Antonio M."/>
            <person name="Oren A."/>
            <person name="Chaudhuri R."/>
            <person name="La Ragione R.M."/>
            <person name="Hildebrand F."/>
            <person name="Pallen M.J."/>
        </authorList>
    </citation>
    <scope>NUCLEOTIDE SEQUENCE [LARGE SCALE GENOMIC DNA]</scope>
    <source>
        <strain evidence="11 12">Sa2CUA2</strain>
    </source>
</reference>
<dbReference type="SUPFAM" id="SSF103088">
    <property type="entry name" value="OmpA-like"/>
    <property type="match status" value="1"/>
</dbReference>
<keyword evidence="11" id="KW-0969">Cilium</keyword>